<keyword evidence="2" id="KW-1185">Reference proteome</keyword>
<protein>
    <submittedName>
        <fullName evidence="1">Uncharacterized protein</fullName>
    </submittedName>
</protein>
<organism evidence="1 2">
    <name type="scientific">Hoylesella pleuritidis F0068</name>
    <dbReference type="NCBI Taxonomy" id="1081904"/>
    <lineage>
        <taxon>Bacteria</taxon>
        <taxon>Pseudomonadati</taxon>
        <taxon>Bacteroidota</taxon>
        <taxon>Bacteroidia</taxon>
        <taxon>Bacteroidales</taxon>
        <taxon>Prevotellaceae</taxon>
        <taxon>Hoylesella</taxon>
    </lineage>
</organism>
<dbReference type="EMBL" id="AWET01000008">
    <property type="protein sequence ID" value="ERK03600.1"/>
    <property type="molecule type" value="Genomic_DNA"/>
</dbReference>
<dbReference type="Proteomes" id="UP000016600">
    <property type="component" value="Unassembled WGS sequence"/>
</dbReference>
<proteinExistence type="predicted"/>
<sequence length="120" mass="14437">MPEELTEWFWRLNAYAYKDNDPNTAQWVNWQEEKYTLTLHRDGTMEGKCLDHQISGRFSVSGNKIRFYDIKGIVENNTDKPGHYFESHLKDVYTYKTEGYYLKLYYSDNECLYFITGFLK</sequence>
<evidence type="ECO:0000313" key="2">
    <source>
        <dbReference type="Proteomes" id="UP000016600"/>
    </source>
</evidence>
<reference evidence="1 2" key="1">
    <citation type="submission" date="2013-08" db="EMBL/GenBank/DDBJ databases">
        <authorList>
            <person name="Durkin A.S."/>
            <person name="Haft D.R."/>
            <person name="McCorrison J."/>
            <person name="Torralba M."/>
            <person name="Gillis M."/>
            <person name="Haft D.H."/>
            <person name="Methe B."/>
            <person name="Sutton G."/>
            <person name="Nelson K.E."/>
        </authorList>
    </citation>
    <scope>NUCLEOTIDE SEQUENCE [LARGE SCALE GENOMIC DNA]</scope>
    <source>
        <strain evidence="1 2">F0068</strain>
    </source>
</reference>
<name>U2MPM4_9BACT</name>
<dbReference type="Gene3D" id="2.40.128.270">
    <property type="match status" value="1"/>
</dbReference>
<comment type="caution">
    <text evidence="1">The sequence shown here is derived from an EMBL/GenBank/DDBJ whole genome shotgun (WGS) entry which is preliminary data.</text>
</comment>
<dbReference type="AlphaFoldDB" id="U2MPM4"/>
<dbReference type="InterPro" id="IPR038670">
    <property type="entry name" value="HslJ-like_sf"/>
</dbReference>
<dbReference type="PATRIC" id="fig|1081904.3.peg.437"/>
<gene>
    <name evidence="1" type="ORF">HMPREF1218_0015</name>
</gene>
<evidence type="ECO:0000313" key="1">
    <source>
        <dbReference type="EMBL" id="ERK03600.1"/>
    </source>
</evidence>
<accession>U2MPM4</accession>